<gene>
    <name evidence="5" type="ORF">C6569_08685</name>
</gene>
<dbReference type="InterPro" id="IPR045851">
    <property type="entry name" value="AMP-bd_C_sf"/>
</dbReference>
<evidence type="ECO:0000256" key="1">
    <source>
        <dbReference type="ARBA" id="ARBA00006432"/>
    </source>
</evidence>
<dbReference type="PANTHER" id="PTHR43201:SF5">
    <property type="entry name" value="MEDIUM-CHAIN ACYL-COA LIGASE ACSF2, MITOCHONDRIAL"/>
    <property type="match status" value="1"/>
</dbReference>
<dbReference type="GO" id="GO:0031956">
    <property type="term" value="F:medium-chain fatty acid-CoA ligase activity"/>
    <property type="evidence" value="ECO:0007669"/>
    <property type="project" value="TreeGrafter"/>
</dbReference>
<keyword evidence="2 5" id="KW-0436">Ligase</keyword>
<keyword evidence="6" id="KW-1185">Reference proteome</keyword>
<evidence type="ECO:0000259" key="4">
    <source>
        <dbReference type="Pfam" id="PF13193"/>
    </source>
</evidence>
<dbReference type="PANTHER" id="PTHR43201">
    <property type="entry name" value="ACYL-COA SYNTHETASE"/>
    <property type="match status" value="1"/>
</dbReference>
<dbReference type="GO" id="GO:0006631">
    <property type="term" value="P:fatty acid metabolic process"/>
    <property type="evidence" value="ECO:0007669"/>
    <property type="project" value="TreeGrafter"/>
</dbReference>
<proteinExistence type="inferred from homology"/>
<accession>A0A2S0NAD4</accession>
<dbReference type="Gene3D" id="2.30.38.10">
    <property type="entry name" value="Luciferase, Domain 3"/>
    <property type="match status" value="1"/>
</dbReference>
<dbReference type="SUPFAM" id="SSF56801">
    <property type="entry name" value="Acetyl-CoA synthetase-like"/>
    <property type="match status" value="1"/>
</dbReference>
<dbReference type="KEGG" id="phr:C6569_08685"/>
<evidence type="ECO:0000256" key="2">
    <source>
        <dbReference type="ARBA" id="ARBA00022598"/>
    </source>
</evidence>
<dbReference type="Pfam" id="PF00501">
    <property type="entry name" value="AMP-binding"/>
    <property type="match status" value="1"/>
</dbReference>
<comment type="similarity">
    <text evidence="1">Belongs to the ATP-dependent AMP-binding enzyme family.</text>
</comment>
<dbReference type="RefSeq" id="WP_106748471.1">
    <property type="nucleotide sequence ID" value="NZ_CP027668.1"/>
</dbReference>
<dbReference type="InterPro" id="IPR020845">
    <property type="entry name" value="AMP-binding_CS"/>
</dbReference>
<reference evidence="5 6" key="1">
    <citation type="submission" date="2018-03" db="EMBL/GenBank/DDBJ databases">
        <title>Genome sequencing of Phreatobacter sp.</title>
        <authorList>
            <person name="Kim S.-J."/>
            <person name="Heo J."/>
            <person name="Kwon S.-W."/>
        </authorList>
    </citation>
    <scope>NUCLEOTIDE SEQUENCE [LARGE SCALE GENOMIC DNA]</scope>
    <source>
        <strain evidence="5 6">S-12</strain>
    </source>
</reference>
<evidence type="ECO:0000313" key="6">
    <source>
        <dbReference type="Proteomes" id="UP000237889"/>
    </source>
</evidence>
<dbReference type="PROSITE" id="PS00455">
    <property type="entry name" value="AMP_BINDING"/>
    <property type="match status" value="1"/>
</dbReference>
<dbReference type="Proteomes" id="UP000237889">
    <property type="component" value="Chromosome"/>
</dbReference>
<dbReference type="InterPro" id="IPR000873">
    <property type="entry name" value="AMP-dep_synth/lig_dom"/>
</dbReference>
<sequence>MNAPLPWRDPSGWSSRLDAALVGRHRSTGAWRNRTIADDARERAAATPDTVCLQLGEATLTFAEALVRAERLAAGLWELGLRPGDVLSFALPNWLEALSVDLAAALIGLVVNPIVPIYRDAEFGLILRHCRAKAIIIPATFRGFDYAAMVERLRPHLPYLRHVVVAKAPAALPGTIAFEALAESGGPVPWPRQVPEAIKMVMYTSGTTGMPKGVLHTHETMAHSMASCVDHWRLAEGDVVLMPSPVTHVTGFAWGLEQPFQHGLTSVLMERWNAEEAVGLIDRHAVAVTVGATPFLQELVDAADRAGSRLPSLKVFACGGAAVPPDLVARANALFARGRATRVYGSTEAPMITLGFVSPDSASLAAQTDGQIIDYEVRIVDERERDVAPGAEGEILARGPAMFVGYADPAETAAAFTADGFFRMGDIGLVGTDNSILITGRKKDLIIRGGENISAKEIEDALHRHPAVREAVAVSMPHARLGETVCAYVVPKDGHAPDLAELVRHLEAAGLAKQKFPEHLELVDDLPRTASGKVKKDMLRRMIADRIAATSTGSPLV</sequence>
<evidence type="ECO:0000313" key="5">
    <source>
        <dbReference type="EMBL" id="AVO45130.1"/>
    </source>
</evidence>
<dbReference type="OrthoDB" id="9803968at2"/>
<name>A0A2S0NAD4_9HYPH</name>
<dbReference type="EMBL" id="CP027668">
    <property type="protein sequence ID" value="AVO45130.1"/>
    <property type="molecule type" value="Genomic_DNA"/>
</dbReference>
<dbReference type="Gene3D" id="3.40.50.980">
    <property type="match status" value="2"/>
</dbReference>
<dbReference type="AlphaFoldDB" id="A0A2S0NAD4"/>
<dbReference type="InterPro" id="IPR025110">
    <property type="entry name" value="AMP-bd_C"/>
</dbReference>
<feature type="domain" description="AMP-dependent synthetase/ligase" evidence="3">
    <location>
        <begin position="41"/>
        <end position="406"/>
    </location>
</feature>
<organism evidence="5 6">
    <name type="scientific">Phreatobacter cathodiphilus</name>
    <dbReference type="NCBI Taxonomy" id="1868589"/>
    <lineage>
        <taxon>Bacteria</taxon>
        <taxon>Pseudomonadati</taxon>
        <taxon>Pseudomonadota</taxon>
        <taxon>Alphaproteobacteria</taxon>
        <taxon>Hyphomicrobiales</taxon>
        <taxon>Phreatobacteraceae</taxon>
        <taxon>Phreatobacter</taxon>
    </lineage>
</organism>
<dbReference type="Gene3D" id="3.30.300.30">
    <property type="match status" value="1"/>
</dbReference>
<feature type="domain" description="AMP-binding enzyme C-terminal" evidence="4">
    <location>
        <begin position="457"/>
        <end position="533"/>
    </location>
</feature>
<evidence type="ECO:0000259" key="3">
    <source>
        <dbReference type="Pfam" id="PF00501"/>
    </source>
</evidence>
<protein>
    <submittedName>
        <fullName evidence="5">Cyclohexanecarboxylate-CoA ligase</fullName>
    </submittedName>
</protein>
<dbReference type="Pfam" id="PF13193">
    <property type="entry name" value="AMP-binding_C"/>
    <property type="match status" value="1"/>
</dbReference>